<keyword evidence="5" id="KW-1003">Cell membrane</keyword>
<evidence type="ECO:0000256" key="10">
    <source>
        <dbReference type="SAM" id="Phobius"/>
    </source>
</evidence>
<keyword evidence="9" id="KW-0046">Antibiotic resistance</keyword>
<evidence type="ECO:0000256" key="7">
    <source>
        <dbReference type="ARBA" id="ARBA00022989"/>
    </source>
</evidence>
<keyword evidence="12" id="KW-1185">Reference proteome</keyword>
<evidence type="ECO:0000256" key="2">
    <source>
        <dbReference type="ARBA" id="ARBA00008417"/>
    </source>
</evidence>
<dbReference type="Pfam" id="PF01554">
    <property type="entry name" value="MatE"/>
    <property type="match status" value="2"/>
</dbReference>
<evidence type="ECO:0000313" key="12">
    <source>
        <dbReference type="Proteomes" id="UP000263486"/>
    </source>
</evidence>
<feature type="transmembrane region" description="Helical" evidence="10">
    <location>
        <begin position="12"/>
        <end position="35"/>
    </location>
</feature>
<dbReference type="InterPro" id="IPR045070">
    <property type="entry name" value="MATE_MepA-like"/>
</dbReference>
<dbReference type="Proteomes" id="UP000263486">
    <property type="component" value="Unassembled WGS sequence"/>
</dbReference>
<dbReference type="InterPro" id="IPR048279">
    <property type="entry name" value="MdtK-like"/>
</dbReference>
<feature type="transmembrane region" description="Helical" evidence="10">
    <location>
        <begin position="409"/>
        <end position="428"/>
    </location>
</feature>
<protein>
    <recommendedName>
        <fullName evidence="3">Multidrug export protein MepA</fullName>
    </recommendedName>
</protein>
<feature type="transmembrane region" description="Helical" evidence="10">
    <location>
        <begin position="55"/>
        <end position="76"/>
    </location>
</feature>
<keyword evidence="8 10" id="KW-0472">Membrane</keyword>
<dbReference type="PIRSF" id="PIRSF006603">
    <property type="entry name" value="DinF"/>
    <property type="match status" value="1"/>
</dbReference>
<feature type="transmembrane region" description="Helical" evidence="10">
    <location>
        <begin position="189"/>
        <end position="210"/>
    </location>
</feature>
<keyword evidence="4" id="KW-0813">Transport</keyword>
<dbReference type="EMBL" id="QUAJ01000001">
    <property type="protein sequence ID" value="REI43306.1"/>
    <property type="molecule type" value="Genomic_DNA"/>
</dbReference>
<dbReference type="CDD" id="cd13143">
    <property type="entry name" value="MATE_MepA_like"/>
    <property type="match status" value="1"/>
</dbReference>
<proteinExistence type="inferred from homology"/>
<evidence type="ECO:0000256" key="4">
    <source>
        <dbReference type="ARBA" id="ARBA00022448"/>
    </source>
</evidence>
<dbReference type="InterPro" id="IPR002528">
    <property type="entry name" value="MATE_fam"/>
</dbReference>
<accession>A0ABX9KLJ3</accession>
<evidence type="ECO:0000256" key="6">
    <source>
        <dbReference type="ARBA" id="ARBA00022692"/>
    </source>
</evidence>
<comment type="subcellular location">
    <subcellularLocation>
        <location evidence="1">Cell membrane</location>
        <topology evidence="1">Multi-pass membrane protein</topology>
    </subcellularLocation>
</comment>
<feature type="transmembrane region" description="Helical" evidence="10">
    <location>
        <begin position="380"/>
        <end position="403"/>
    </location>
</feature>
<sequence>MGMKKDINKLFFKYTIPGVVGMMVTSLYVVVDGIFIGKAVGSDGLAAVNMVEAVIAFSFALNIMIATGSATIVAIKMGEKKNHEASKVFSFFVLVLTLAAGGISLFVLGFPEQTADFLGATGVLKTMVIEYMTTIMYFNIFFMGTYFLEIFVRTNGRPTYSMSALIIGGVLNIILDYIFVIQLDYGLKGAALATGISQTISTIMLIVDFFRNDSQLKFVRPDFSLNLLFKGIVNGASEFVSEISLGFIIFIFNLIIMKEIGKIGVSAFSIINYINTVVFAILLGVSQGIQPIISYSLGAGEKYVIRGIFNLAIKTVFIIGIFAFTSMFIFSEEIIGTFSDNKELLIFTTKAAKIYCFAYFLNGINMVMSAYFTAIENAKLSAFISALRGIIFVIMGITIFPRVLGIDGIWFTMPVAEVLTAFIGYKFIKKCKVLNLNDSTTVAV</sequence>
<feature type="transmembrane region" description="Helical" evidence="10">
    <location>
        <begin position="131"/>
        <end position="152"/>
    </location>
</feature>
<comment type="caution">
    <text evidence="11">The sequence shown here is derived from an EMBL/GenBank/DDBJ whole genome shotgun (WGS) entry which is preliminary data.</text>
</comment>
<gene>
    <name evidence="11" type="ORF">DYH56_01225</name>
</gene>
<evidence type="ECO:0000256" key="1">
    <source>
        <dbReference type="ARBA" id="ARBA00004651"/>
    </source>
</evidence>
<dbReference type="InterPro" id="IPR051327">
    <property type="entry name" value="MATE_MepA_subfamily"/>
</dbReference>
<name>A0ABX9KLJ3_9FUSO</name>
<feature type="transmembrane region" description="Helical" evidence="10">
    <location>
        <begin position="307"/>
        <end position="331"/>
    </location>
</feature>
<keyword evidence="7 10" id="KW-1133">Transmembrane helix</keyword>
<feature type="transmembrane region" description="Helical" evidence="10">
    <location>
        <begin position="351"/>
        <end position="373"/>
    </location>
</feature>
<reference evidence="11 12" key="1">
    <citation type="submission" date="2018-08" db="EMBL/GenBank/DDBJ databases">
        <title>Draft genome sequence of Psychrilyobacter sp. strain SD5 isolated from Black Sea water.</title>
        <authorList>
            <person name="Yadav S."/>
            <person name="Villanueva L."/>
            <person name="Damste J.S.S."/>
        </authorList>
    </citation>
    <scope>NUCLEOTIDE SEQUENCE [LARGE SCALE GENOMIC DNA]</scope>
    <source>
        <strain evidence="11 12">SD5</strain>
    </source>
</reference>
<feature type="transmembrane region" description="Helical" evidence="10">
    <location>
        <begin position="88"/>
        <end position="111"/>
    </location>
</feature>
<organism evidence="11 12">
    <name type="scientific">Psychrilyobacter piezotolerans</name>
    <dbReference type="NCBI Taxonomy" id="2293438"/>
    <lineage>
        <taxon>Bacteria</taxon>
        <taxon>Fusobacteriati</taxon>
        <taxon>Fusobacteriota</taxon>
        <taxon>Fusobacteriia</taxon>
        <taxon>Fusobacteriales</taxon>
        <taxon>Fusobacteriaceae</taxon>
        <taxon>Psychrilyobacter</taxon>
    </lineage>
</organism>
<evidence type="ECO:0000256" key="5">
    <source>
        <dbReference type="ARBA" id="ARBA00022475"/>
    </source>
</evidence>
<comment type="similarity">
    <text evidence="2">Belongs to the multi antimicrobial extrusion (MATE) (TC 2.A.66.1) family. MepA subfamily.</text>
</comment>
<evidence type="ECO:0000256" key="8">
    <source>
        <dbReference type="ARBA" id="ARBA00023136"/>
    </source>
</evidence>
<evidence type="ECO:0000256" key="9">
    <source>
        <dbReference type="ARBA" id="ARBA00023251"/>
    </source>
</evidence>
<evidence type="ECO:0000256" key="3">
    <source>
        <dbReference type="ARBA" id="ARBA00022106"/>
    </source>
</evidence>
<feature type="transmembrane region" description="Helical" evidence="10">
    <location>
        <begin position="263"/>
        <end position="286"/>
    </location>
</feature>
<keyword evidence="6 10" id="KW-0812">Transmembrane</keyword>
<feature type="transmembrane region" description="Helical" evidence="10">
    <location>
        <begin position="231"/>
        <end position="257"/>
    </location>
</feature>
<evidence type="ECO:0000313" key="11">
    <source>
        <dbReference type="EMBL" id="REI43306.1"/>
    </source>
</evidence>
<feature type="transmembrane region" description="Helical" evidence="10">
    <location>
        <begin position="164"/>
        <end position="183"/>
    </location>
</feature>
<dbReference type="PANTHER" id="PTHR43823:SF3">
    <property type="entry name" value="MULTIDRUG EXPORT PROTEIN MEPA"/>
    <property type="match status" value="1"/>
</dbReference>
<dbReference type="PANTHER" id="PTHR43823">
    <property type="entry name" value="SPORULATION PROTEIN YKVU"/>
    <property type="match status" value="1"/>
</dbReference>